<evidence type="ECO:0000313" key="1">
    <source>
        <dbReference type="EMBL" id="GAA0762135.1"/>
    </source>
</evidence>
<keyword evidence="2" id="KW-1185">Reference proteome</keyword>
<dbReference type="RefSeq" id="WP_141285917.1">
    <property type="nucleotide sequence ID" value="NZ_BAAAEW010000033.1"/>
</dbReference>
<dbReference type="Proteomes" id="UP001500279">
    <property type="component" value="Unassembled WGS sequence"/>
</dbReference>
<sequence>MDTALTTSPWHRGEQALQAHVGVAERMAEVGPRVIRDFMPDQHRQFYAQLPFIVVGAVDAQGSPWAGVIEGEPGFLRSPQPQRLVLGALPAEGDPVRGALEDGAPLGLLGIELHTRRRNRVNGRVAALHAGGFSLAVGESFGNCPRYIQQRGFRFARAPGSASGAATQHLQALDDEARARIAAADTFFVASHFPGDQQRPRPSVDVSHRGGKPGFVKVEGNLLTIPDFAGNLFFNTLGNLLLNPRAGLLFIDFETGELLQLSGHTTLVLDGPQLAAFPGAERLWTVRVEQLVRRRGALALRWS</sequence>
<reference evidence="1 2" key="1">
    <citation type="journal article" date="2019" name="Int. J. Syst. Evol. Microbiol.">
        <title>The Global Catalogue of Microorganisms (GCM) 10K type strain sequencing project: providing services to taxonomists for standard genome sequencing and annotation.</title>
        <authorList>
            <consortium name="The Broad Institute Genomics Platform"/>
            <consortium name="The Broad Institute Genome Sequencing Center for Infectious Disease"/>
            <person name="Wu L."/>
            <person name="Ma J."/>
        </authorList>
    </citation>
    <scope>NUCLEOTIDE SEQUENCE [LARGE SCALE GENOMIC DNA]</scope>
    <source>
        <strain evidence="1 2">JCM 15503</strain>
    </source>
</reference>
<comment type="caution">
    <text evidence="1">The sequence shown here is derived from an EMBL/GenBank/DDBJ whole genome shotgun (WGS) entry which is preliminary data.</text>
</comment>
<name>A0ABN1KC97_9BURK</name>
<dbReference type="PANTHER" id="PTHR42815">
    <property type="entry name" value="FAD-BINDING, PUTATIVE (AFU_ORTHOLOGUE AFUA_6G07600)-RELATED"/>
    <property type="match status" value="1"/>
</dbReference>
<dbReference type="SUPFAM" id="SSF50475">
    <property type="entry name" value="FMN-binding split barrel"/>
    <property type="match status" value="1"/>
</dbReference>
<dbReference type="InterPro" id="IPR012349">
    <property type="entry name" value="Split_barrel_FMN-bd"/>
</dbReference>
<protein>
    <submittedName>
        <fullName evidence="1">Pyridoxamine 5'-phosphate oxidase family protein</fullName>
    </submittedName>
</protein>
<proteinExistence type="predicted"/>
<accession>A0ABN1KC97</accession>
<gene>
    <name evidence="1" type="ORF">GCM10009107_46310</name>
</gene>
<dbReference type="Gene3D" id="2.30.110.10">
    <property type="entry name" value="Electron Transport, Fmn-binding Protein, Chain A"/>
    <property type="match status" value="1"/>
</dbReference>
<dbReference type="EMBL" id="BAAAEW010000033">
    <property type="protein sequence ID" value="GAA0762135.1"/>
    <property type="molecule type" value="Genomic_DNA"/>
</dbReference>
<organism evidence="1 2">
    <name type="scientific">Ideonella azotifigens</name>
    <dbReference type="NCBI Taxonomy" id="513160"/>
    <lineage>
        <taxon>Bacteria</taxon>
        <taxon>Pseudomonadati</taxon>
        <taxon>Pseudomonadota</taxon>
        <taxon>Betaproteobacteria</taxon>
        <taxon>Burkholderiales</taxon>
        <taxon>Sphaerotilaceae</taxon>
        <taxon>Ideonella</taxon>
    </lineage>
</organism>
<evidence type="ECO:0000313" key="2">
    <source>
        <dbReference type="Proteomes" id="UP001500279"/>
    </source>
</evidence>
<dbReference type="PANTHER" id="PTHR42815:SF2">
    <property type="entry name" value="FAD-BINDING, PUTATIVE (AFU_ORTHOLOGUE AFUA_6G07600)-RELATED"/>
    <property type="match status" value="1"/>
</dbReference>